<reference evidence="2" key="2">
    <citation type="journal article" date="2022" name="Microbiol. Resour. Announc.">
        <title>Metagenome Sequencing to Explore Phylogenomics of Terrestrial Cyanobacteria.</title>
        <authorList>
            <person name="Ward R.D."/>
            <person name="Stajich J.E."/>
            <person name="Johansen J.R."/>
            <person name="Huntemann M."/>
            <person name="Clum A."/>
            <person name="Foster B."/>
            <person name="Foster B."/>
            <person name="Roux S."/>
            <person name="Palaniappan K."/>
            <person name="Varghese N."/>
            <person name="Mukherjee S."/>
            <person name="Reddy T.B.K."/>
            <person name="Daum C."/>
            <person name="Copeland A."/>
            <person name="Chen I.A."/>
            <person name="Ivanova N.N."/>
            <person name="Kyrpides N.C."/>
            <person name="Shapiro N."/>
            <person name="Eloe-Fadrosh E.A."/>
            <person name="Pietrasiak N."/>
        </authorList>
    </citation>
    <scope>NUCLEOTIDE SEQUENCE</scope>
    <source>
        <strain evidence="2">CPER-KK1</strain>
    </source>
</reference>
<keyword evidence="1" id="KW-0812">Transmembrane</keyword>
<keyword evidence="1" id="KW-1133">Transmembrane helix</keyword>
<gene>
    <name evidence="2" type="ORF">KME25_29670</name>
</gene>
<feature type="transmembrane region" description="Helical" evidence="1">
    <location>
        <begin position="6"/>
        <end position="24"/>
    </location>
</feature>
<dbReference type="PROSITE" id="PS51257">
    <property type="entry name" value="PROKAR_LIPOPROTEIN"/>
    <property type="match status" value="1"/>
</dbReference>
<reference evidence="2" key="1">
    <citation type="submission" date="2021-05" db="EMBL/GenBank/DDBJ databases">
        <authorList>
            <person name="Pietrasiak N."/>
            <person name="Ward R."/>
            <person name="Stajich J.E."/>
            <person name="Kurbessoian T."/>
        </authorList>
    </citation>
    <scope>NUCLEOTIDE SEQUENCE</scope>
    <source>
        <strain evidence="2">CPER-KK1</strain>
    </source>
</reference>
<sequence length="143" mass="16226">MKVNKFYLALIAILFVACISFAFYRKFNDQSSCPEPVLANFKAGKTYGPPYQVIVKPWNGRHNVYAIFMLPVEQKAGKNLLVTIKGGRTYCGRAWRVGTEYEGIQAKPGYYLIKAGLKTRTSSLLIARGFIKQLKDPRNWNLV</sequence>
<name>A0A951PRV0_9CYAN</name>
<organism evidence="2 3">
    <name type="scientific">Symplocastrum torsivum CPER-KK1</name>
    <dbReference type="NCBI Taxonomy" id="450513"/>
    <lineage>
        <taxon>Bacteria</taxon>
        <taxon>Bacillati</taxon>
        <taxon>Cyanobacteriota</taxon>
        <taxon>Cyanophyceae</taxon>
        <taxon>Oscillatoriophycideae</taxon>
        <taxon>Oscillatoriales</taxon>
        <taxon>Microcoleaceae</taxon>
        <taxon>Symplocastrum</taxon>
    </lineage>
</organism>
<proteinExistence type="predicted"/>
<comment type="caution">
    <text evidence="2">The sequence shown here is derived from an EMBL/GenBank/DDBJ whole genome shotgun (WGS) entry which is preliminary data.</text>
</comment>
<keyword evidence="1" id="KW-0472">Membrane</keyword>
<evidence type="ECO:0000313" key="2">
    <source>
        <dbReference type="EMBL" id="MBW4548568.1"/>
    </source>
</evidence>
<dbReference type="EMBL" id="JAHHIF010000065">
    <property type="protein sequence ID" value="MBW4548568.1"/>
    <property type="molecule type" value="Genomic_DNA"/>
</dbReference>
<protein>
    <submittedName>
        <fullName evidence="2">Uncharacterized protein</fullName>
    </submittedName>
</protein>
<evidence type="ECO:0000256" key="1">
    <source>
        <dbReference type="SAM" id="Phobius"/>
    </source>
</evidence>
<accession>A0A951PRV0</accession>
<dbReference type="Proteomes" id="UP000753908">
    <property type="component" value="Unassembled WGS sequence"/>
</dbReference>
<evidence type="ECO:0000313" key="3">
    <source>
        <dbReference type="Proteomes" id="UP000753908"/>
    </source>
</evidence>
<dbReference type="AlphaFoldDB" id="A0A951PRV0"/>